<dbReference type="GO" id="GO:0008324">
    <property type="term" value="F:monoatomic cation transmembrane transporter activity"/>
    <property type="evidence" value="ECO:0007669"/>
    <property type="project" value="InterPro"/>
</dbReference>
<feature type="transmembrane region" description="Helical" evidence="9">
    <location>
        <begin position="183"/>
        <end position="201"/>
    </location>
</feature>
<dbReference type="AlphaFoldDB" id="A0A9D4P4K8"/>
<keyword evidence="3" id="KW-0813">Transport</keyword>
<dbReference type="PANTHER" id="PTHR16228">
    <property type="entry name" value="DIVALENT CATION TRANSPORTER SOLUTE CARRIER FAMILY 41"/>
    <property type="match status" value="1"/>
</dbReference>
<evidence type="ECO:0000256" key="1">
    <source>
        <dbReference type="ARBA" id="ARBA00004141"/>
    </source>
</evidence>
<gene>
    <name evidence="11" type="ORF">HUG17_6190</name>
</gene>
<comment type="similarity">
    <text evidence="2">Belongs to the SLC41A transporter family.</text>
</comment>
<evidence type="ECO:0000256" key="4">
    <source>
        <dbReference type="ARBA" id="ARBA00022692"/>
    </source>
</evidence>
<dbReference type="PANTHER" id="PTHR16228:SF7">
    <property type="entry name" value="SLC41A_MGTE INTEGRAL MEMBRANE DOMAIN-CONTAINING PROTEIN"/>
    <property type="match status" value="1"/>
</dbReference>
<keyword evidence="7" id="KW-0406">Ion transport</keyword>
<accession>A0A9D4P4K8</accession>
<dbReference type="SUPFAM" id="SSF161093">
    <property type="entry name" value="MgtE membrane domain-like"/>
    <property type="match status" value="2"/>
</dbReference>
<reference evidence="11" key="1">
    <citation type="submission" date="2020-06" db="EMBL/GenBank/DDBJ databases">
        <authorList>
            <person name="Ji K."/>
            <person name="Li J."/>
        </authorList>
    </citation>
    <scope>NUCLEOTIDE SEQUENCE</scope>
    <source>
        <strain evidence="11">JKM2019</strain>
        <tissue evidence="11">Whole body</tissue>
    </source>
</reference>
<protein>
    <submittedName>
        <fullName evidence="11">Solute carrier family 41-like protein</fullName>
    </submittedName>
</protein>
<dbReference type="InterPro" id="IPR036739">
    <property type="entry name" value="SLC41_membr_dom_sf"/>
</dbReference>
<evidence type="ECO:0000259" key="10">
    <source>
        <dbReference type="Pfam" id="PF01769"/>
    </source>
</evidence>
<keyword evidence="6 9" id="KW-1133">Transmembrane helix</keyword>
<keyword evidence="8 9" id="KW-0472">Membrane</keyword>
<feature type="transmembrane region" description="Helical" evidence="9">
    <location>
        <begin position="420"/>
        <end position="444"/>
    </location>
</feature>
<evidence type="ECO:0000256" key="6">
    <source>
        <dbReference type="ARBA" id="ARBA00022989"/>
    </source>
</evidence>
<feature type="transmembrane region" description="Helical" evidence="9">
    <location>
        <begin position="106"/>
        <end position="128"/>
    </location>
</feature>
<organism evidence="11">
    <name type="scientific">Dermatophagoides farinae</name>
    <name type="common">American house dust mite</name>
    <dbReference type="NCBI Taxonomy" id="6954"/>
    <lineage>
        <taxon>Eukaryota</taxon>
        <taxon>Metazoa</taxon>
        <taxon>Ecdysozoa</taxon>
        <taxon>Arthropoda</taxon>
        <taxon>Chelicerata</taxon>
        <taxon>Arachnida</taxon>
        <taxon>Acari</taxon>
        <taxon>Acariformes</taxon>
        <taxon>Sarcoptiformes</taxon>
        <taxon>Astigmata</taxon>
        <taxon>Psoroptidia</taxon>
        <taxon>Analgoidea</taxon>
        <taxon>Pyroglyphidae</taxon>
        <taxon>Dermatophagoidinae</taxon>
        <taxon>Dermatophagoides</taxon>
    </lineage>
</organism>
<evidence type="ECO:0000256" key="7">
    <source>
        <dbReference type="ARBA" id="ARBA00023065"/>
    </source>
</evidence>
<dbReference type="Proteomes" id="UP000828236">
    <property type="component" value="Unassembled WGS sequence"/>
</dbReference>
<keyword evidence="5" id="KW-0460">Magnesium</keyword>
<evidence type="ECO:0000256" key="3">
    <source>
        <dbReference type="ARBA" id="ARBA00022448"/>
    </source>
</evidence>
<dbReference type="InterPro" id="IPR006667">
    <property type="entry name" value="SLC41_membr_dom"/>
</dbReference>
<feature type="transmembrane region" description="Helical" evidence="9">
    <location>
        <begin position="140"/>
        <end position="171"/>
    </location>
</feature>
<comment type="subcellular location">
    <subcellularLocation>
        <location evidence="1">Membrane</location>
        <topology evidence="1">Multi-pass membrane protein</topology>
    </subcellularLocation>
</comment>
<dbReference type="InterPro" id="IPR045349">
    <property type="entry name" value="SLC41A1-3"/>
</dbReference>
<dbReference type="GO" id="GO:0005886">
    <property type="term" value="C:plasma membrane"/>
    <property type="evidence" value="ECO:0007669"/>
    <property type="project" value="TreeGrafter"/>
</dbReference>
<feature type="transmembrane region" description="Helical" evidence="9">
    <location>
        <begin position="246"/>
        <end position="264"/>
    </location>
</feature>
<evidence type="ECO:0000313" key="11">
    <source>
        <dbReference type="EMBL" id="KAH7643828.1"/>
    </source>
</evidence>
<sequence length="453" mass="51929">MFVVYIINQLVCYFILHRIQSAHFQQLITLLLSGTIQLYAGFYLFKANRLESFQNMKGVIALVPMLMDMKGNIEITMASRMSTLAQLQSHRMNNWHGLWQTVRQNIALIHCQVTIISFAAVLLTTLYLDFEKSTFDFNSIVLLYAIALTTGAISCSLIDSIVTFVIGFISISGSDSDDVATSLAASVGDLITVMLVVQFANEFYRFEQTNKCWIYWLIIISLLSLFPYLMYLVAKNIETRRAFIRTWKPLFIATIISIISGFIFESSNEKFKQITLLLPMLAGFTGNSCSMIINLISTNFERISQRQHTMCTIDGEIPDQKQSIKWLLSPKDVFWDYEYSEKISKTNRSHVIHGVVPCLFFYLIMVAIFQDHQYIYITIKFIIFYLLFGIILVTTMLYITCNVVHIIFKLNMNPSDTTIPFLTSIVDLSASLTLLTFFHILSFYSDPNINVKP</sequence>
<feature type="transmembrane region" description="Helical" evidence="9">
    <location>
        <begin position="382"/>
        <end position="408"/>
    </location>
</feature>
<dbReference type="Gene3D" id="1.10.357.20">
    <property type="entry name" value="SLC41 divalent cation transporters, integral membrane domain"/>
    <property type="match status" value="2"/>
</dbReference>
<dbReference type="Pfam" id="PF01769">
    <property type="entry name" value="MgtE"/>
    <property type="match status" value="2"/>
</dbReference>
<evidence type="ECO:0000256" key="9">
    <source>
        <dbReference type="SAM" id="Phobius"/>
    </source>
</evidence>
<feature type="transmembrane region" description="Helical" evidence="9">
    <location>
        <begin position="351"/>
        <end position="370"/>
    </location>
</feature>
<feature type="transmembrane region" description="Helical" evidence="9">
    <location>
        <begin position="213"/>
        <end position="234"/>
    </location>
</feature>
<evidence type="ECO:0000256" key="2">
    <source>
        <dbReference type="ARBA" id="ARBA00009749"/>
    </source>
</evidence>
<comment type="caution">
    <text evidence="11">The sequence shown here is derived from an EMBL/GenBank/DDBJ whole genome shotgun (WGS) entry which is preliminary data.</text>
</comment>
<proteinExistence type="inferred from homology"/>
<evidence type="ECO:0000256" key="8">
    <source>
        <dbReference type="ARBA" id="ARBA00023136"/>
    </source>
</evidence>
<feature type="transmembrane region" description="Helical" evidence="9">
    <location>
        <begin position="276"/>
        <end position="296"/>
    </location>
</feature>
<feature type="domain" description="SLC41A/MgtE integral membrane" evidence="10">
    <location>
        <begin position="63"/>
        <end position="197"/>
    </location>
</feature>
<feature type="transmembrane region" description="Helical" evidence="9">
    <location>
        <begin position="24"/>
        <end position="45"/>
    </location>
</feature>
<reference evidence="11" key="2">
    <citation type="journal article" date="2021" name="World Allergy Organ. J.">
        <title>Chromosome-level assembly of Dermatophagoides farinae genome and transcriptome reveals two novel allergens Der f 37 and Der f 39.</title>
        <authorList>
            <person name="Chen J."/>
            <person name="Cai Z."/>
            <person name="Fan D."/>
            <person name="Hu J."/>
            <person name="Hou Y."/>
            <person name="He Y."/>
            <person name="Zhang Z."/>
            <person name="Zhao Z."/>
            <person name="Gao P."/>
            <person name="Hu W."/>
            <person name="Sun J."/>
            <person name="Li J."/>
            <person name="Ji K."/>
        </authorList>
    </citation>
    <scope>NUCLEOTIDE SEQUENCE</scope>
    <source>
        <strain evidence="11">JKM2019</strain>
    </source>
</reference>
<name>A0A9D4P4K8_DERFA</name>
<evidence type="ECO:0000256" key="5">
    <source>
        <dbReference type="ARBA" id="ARBA00022842"/>
    </source>
</evidence>
<feature type="domain" description="SLC41A/MgtE integral membrane" evidence="10">
    <location>
        <begin position="279"/>
        <end position="436"/>
    </location>
</feature>
<keyword evidence="4 9" id="KW-0812">Transmembrane</keyword>
<dbReference type="EMBL" id="SDOV01000002">
    <property type="protein sequence ID" value="KAH7643828.1"/>
    <property type="molecule type" value="Genomic_DNA"/>
</dbReference>